<reference evidence="2" key="1">
    <citation type="submission" date="2024-05" db="EMBL/GenBank/DDBJ databases">
        <title>Draft genome assemblies of 36 bacteria isolated from hibernating arctic ground squirrels.</title>
        <authorList>
            <person name="McKee H."/>
            <person name="Mullen L."/>
            <person name="Drown D.M."/>
            <person name="Duddleston K.N."/>
        </authorList>
    </citation>
    <scope>NUCLEOTIDE SEQUENCE</scope>
    <source>
        <strain evidence="2">AN1007</strain>
    </source>
</reference>
<feature type="transmembrane region" description="Helical" evidence="1">
    <location>
        <begin position="28"/>
        <end position="47"/>
    </location>
</feature>
<evidence type="ECO:0000313" key="2">
    <source>
        <dbReference type="EMBL" id="XCP95900.1"/>
    </source>
</evidence>
<dbReference type="EMBL" id="CP159992">
    <property type="protein sequence ID" value="XCP95900.1"/>
    <property type="molecule type" value="Genomic_DNA"/>
</dbReference>
<organism evidence="2">
    <name type="scientific">Paenibacillus sp. AN1007</name>
    <dbReference type="NCBI Taxonomy" id="3151385"/>
    <lineage>
        <taxon>Bacteria</taxon>
        <taxon>Bacillati</taxon>
        <taxon>Bacillota</taxon>
        <taxon>Bacilli</taxon>
        <taxon>Bacillales</taxon>
        <taxon>Paenibacillaceae</taxon>
        <taxon>Paenibacillus</taxon>
    </lineage>
</organism>
<name>A0AAU8NFV6_9BACL</name>
<gene>
    <name evidence="2" type="ORF">ABXS70_04065</name>
</gene>
<keyword evidence="1" id="KW-0812">Transmembrane</keyword>
<keyword evidence="1" id="KW-0472">Membrane</keyword>
<evidence type="ECO:0000256" key="1">
    <source>
        <dbReference type="SAM" id="Phobius"/>
    </source>
</evidence>
<protein>
    <submittedName>
        <fullName evidence="2">Uncharacterized protein</fullName>
    </submittedName>
</protein>
<dbReference type="AlphaFoldDB" id="A0AAU8NFV6"/>
<keyword evidence="1" id="KW-1133">Transmembrane helix</keyword>
<accession>A0AAU8NFV6</accession>
<proteinExistence type="predicted"/>
<dbReference type="RefSeq" id="WP_342552357.1">
    <property type="nucleotide sequence ID" value="NZ_CP159992.1"/>
</dbReference>
<sequence length="56" mass="6573">MKNIRNNSLTFVGNFVMAYFIFGEGTLGRPLIFAFCMLMLMMGIDWYKSRANYTLY</sequence>